<evidence type="ECO:0000313" key="2">
    <source>
        <dbReference type="EMBL" id="GAA0580497.1"/>
    </source>
</evidence>
<dbReference type="PANTHER" id="PTHR42928">
    <property type="entry name" value="TRICARBOXYLATE-BINDING PROTEIN"/>
    <property type="match status" value="1"/>
</dbReference>
<dbReference type="PIRSF" id="PIRSF017082">
    <property type="entry name" value="YflP"/>
    <property type="match status" value="1"/>
</dbReference>
<sequence>MGTDKAKRRTVLAALAGGGLLGGHGRAAAQQQQPTLDRLARTVIGFPPGGSSDTVARIYAERLRGVYAPQVVVENRAGATGRLALEAVKAARPDGTTLVQTPASMLTVYPHLYPRTLRYDALADFIPVTPVCTFPFAVAVRPDHPAKTFPEFIAWAKRQGSAVPFASPAAGAVPHFVGVQMAKALGLQLTHVPYRGGAPAIQALLGGEIPMVLVVAGEVAEFHRSGQVRIIAVSSPERMPRLPELPTFAELGQPDLTAEEWFGVLLPAQTPEPIVEGLHRAIAAAAATPELQEALARLEYRTAMMSPRDFAARIRAERERWGPIVQESGFKAED</sequence>
<comment type="similarity">
    <text evidence="1">Belongs to the UPF0065 (bug) family.</text>
</comment>
<protein>
    <submittedName>
        <fullName evidence="2">Tripartite tricarboxylate transporter substrate binding protein</fullName>
    </submittedName>
</protein>
<keyword evidence="3" id="KW-1185">Reference proteome</keyword>
<dbReference type="InterPro" id="IPR005064">
    <property type="entry name" value="BUG"/>
</dbReference>
<dbReference type="Gene3D" id="3.40.190.10">
    <property type="entry name" value="Periplasmic binding protein-like II"/>
    <property type="match status" value="1"/>
</dbReference>
<dbReference type="InterPro" id="IPR042100">
    <property type="entry name" value="Bug_dom1"/>
</dbReference>
<accession>A0ABN1F274</accession>
<proteinExistence type="inferred from homology"/>
<dbReference type="Gene3D" id="3.40.190.150">
    <property type="entry name" value="Bordetella uptake gene, domain 1"/>
    <property type="match status" value="1"/>
</dbReference>
<reference evidence="2 3" key="1">
    <citation type="journal article" date="2019" name="Int. J. Syst. Evol. Microbiol.">
        <title>The Global Catalogue of Microorganisms (GCM) 10K type strain sequencing project: providing services to taxonomists for standard genome sequencing and annotation.</title>
        <authorList>
            <consortium name="The Broad Institute Genomics Platform"/>
            <consortium name="The Broad Institute Genome Sequencing Center for Infectious Disease"/>
            <person name="Wu L."/>
            <person name="Ma J."/>
        </authorList>
    </citation>
    <scope>NUCLEOTIDE SEQUENCE [LARGE SCALE GENOMIC DNA]</scope>
    <source>
        <strain evidence="2 3">JCM 9933</strain>
    </source>
</reference>
<gene>
    <name evidence="2" type="ORF">GCM10009416_18620</name>
</gene>
<organism evidence="2 3">
    <name type="scientific">Craurococcus roseus</name>
    <dbReference type="NCBI Taxonomy" id="77585"/>
    <lineage>
        <taxon>Bacteria</taxon>
        <taxon>Pseudomonadati</taxon>
        <taxon>Pseudomonadota</taxon>
        <taxon>Alphaproteobacteria</taxon>
        <taxon>Acetobacterales</taxon>
        <taxon>Acetobacteraceae</taxon>
        <taxon>Craurococcus</taxon>
    </lineage>
</organism>
<dbReference type="SUPFAM" id="SSF53850">
    <property type="entry name" value="Periplasmic binding protein-like II"/>
    <property type="match status" value="1"/>
</dbReference>
<dbReference type="Pfam" id="PF03401">
    <property type="entry name" value="TctC"/>
    <property type="match status" value="1"/>
</dbReference>
<dbReference type="PANTHER" id="PTHR42928:SF5">
    <property type="entry name" value="BLR1237 PROTEIN"/>
    <property type="match status" value="1"/>
</dbReference>
<evidence type="ECO:0000313" key="3">
    <source>
        <dbReference type="Proteomes" id="UP001501588"/>
    </source>
</evidence>
<dbReference type="EMBL" id="BAAAFZ010000021">
    <property type="protein sequence ID" value="GAA0580497.1"/>
    <property type="molecule type" value="Genomic_DNA"/>
</dbReference>
<name>A0ABN1F274_9PROT</name>
<dbReference type="Proteomes" id="UP001501588">
    <property type="component" value="Unassembled WGS sequence"/>
</dbReference>
<evidence type="ECO:0000256" key="1">
    <source>
        <dbReference type="ARBA" id="ARBA00006987"/>
    </source>
</evidence>
<dbReference type="RefSeq" id="WP_343894966.1">
    <property type="nucleotide sequence ID" value="NZ_BAAAFZ010000021.1"/>
</dbReference>
<comment type="caution">
    <text evidence="2">The sequence shown here is derived from an EMBL/GenBank/DDBJ whole genome shotgun (WGS) entry which is preliminary data.</text>
</comment>